<evidence type="ECO:0000256" key="1">
    <source>
        <dbReference type="SAM" id="MobiDB-lite"/>
    </source>
</evidence>
<gene>
    <name evidence="3" type="ORF">H072_792</name>
</gene>
<dbReference type="AlphaFoldDB" id="S8C0E8"/>
<dbReference type="EMBL" id="AQGS01000020">
    <property type="protein sequence ID" value="EPS45223.1"/>
    <property type="molecule type" value="Genomic_DNA"/>
</dbReference>
<feature type="compositionally biased region" description="Basic and acidic residues" evidence="1">
    <location>
        <begin position="331"/>
        <end position="341"/>
    </location>
</feature>
<reference evidence="3 4" key="1">
    <citation type="journal article" date="2013" name="PLoS Genet.">
        <title>Genomic mechanisms accounting for the adaptation to parasitism in nematode-trapping fungi.</title>
        <authorList>
            <person name="Meerupati T."/>
            <person name="Andersson K.M."/>
            <person name="Friman E."/>
            <person name="Kumar D."/>
            <person name="Tunlid A."/>
            <person name="Ahren D."/>
        </authorList>
    </citation>
    <scope>NUCLEOTIDE SEQUENCE [LARGE SCALE GENOMIC DNA]</scope>
    <source>
        <strain evidence="3 4">CBS 200.50</strain>
    </source>
</reference>
<sequence length="802" mass="89333">MAHATTASASSQPHTNVDARLKNLKKNILPDYPLRLTQVNDPTDARRHTGNCKHCGQNKDNCFCYAHHTFLSREEMTTYSDKATSFDGAVSSKPKPATTPTSQSYGGTPSRSGKKTISLGEYSKKRMQDGGAGPGRSSTPKDAPSPAETNVSRDQPVKSKSSHSNSLSLVDNSANQSENDRPTKKLKTSGSTSALVQDSPVLKPATTSITNTKLAAMSRSPPKKTAAQEEPASYADRKHPNAKAPISKRDVSITRPKSPSSSSKNDRRIRRSTSPSDRSRERISKRDDREAKFKPERTFAKEHERVNILPKMLSPLPDELNRLVDEYERRHLDHVKDKDQDSFLMDDEPPRKYKKAERVIEKITPNSDARPSVKAENDTRSSKGERKSDRDETWAKDSEPRSHIHGQSPRHGFKVPAKRPPTDITTKARETERETSRFIIRLHYGARNIGKVKKILKLEVDRSKCSKCVSGKDDGLTSEYSSEKAPSREKSPHLPTRVSLATLKGGTASKSILSGKTATPNRRLGASSERPRSGEQGFARLSTSQASDRDPDGFSDNDMLKADSKAFLALGIRLKHKGDAALGVKNHAEEANLAHASVYACHSVIAYFLSFGLDDELRRREKRSSTSESWRSVLHYIKFLLDSRLKANPAIHGLLYQMGAICSERVSSLEQERLLGISLTEPSQASETNGRNVLETIRRSLIHILRTNHEWWNLGHQRLPWSSVQNDFPKTWSKHSIQVIKKPQIVAGHYLTAFYLPLYSGSTAFEAASFAWMITQEWAVGAGLSLETGLHLTWPKKDERDP</sequence>
<dbReference type="OMA" id="NWAVGHD"/>
<feature type="compositionally biased region" description="Polar residues" evidence="1">
    <location>
        <begin position="508"/>
        <end position="520"/>
    </location>
</feature>
<feature type="compositionally biased region" description="Basic and acidic residues" evidence="1">
    <location>
        <begin position="371"/>
        <end position="402"/>
    </location>
</feature>
<dbReference type="Proteomes" id="UP000015100">
    <property type="component" value="Unassembled WGS sequence"/>
</dbReference>
<proteinExistence type="predicted"/>
<accession>S8C0E8</accession>
<dbReference type="InterPro" id="IPR049403">
    <property type="entry name" value="Ebp1_C"/>
</dbReference>
<name>S8C0E8_DACHA</name>
<dbReference type="OrthoDB" id="284473at2759"/>
<evidence type="ECO:0000313" key="3">
    <source>
        <dbReference type="EMBL" id="EPS45223.1"/>
    </source>
</evidence>
<reference evidence="4" key="2">
    <citation type="submission" date="2013-04" db="EMBL/GenBank/DDBJ databases">
        <title>Genomic mechanisms accounting for the adaptation to parasitism in nematode-trapping fungi.</title>
        <authorList>
            <person name="Ahren D.G."/>
        </authorList>
    </citation>
    <scope>NUCLEOTIDE SEQUENCE [LARGE SCALE GENOMIC DNA]</scope>
    <source>
        <strain evidence="4">CBS 200.50</strain>
    </source>
</reference>
<feature type="compositionally biased region" description="Low complexity" evidence="1">
    <location>
        <begin position="158"/>
        <end position="173"/>
    </location>
</feature>
<feature type="region of interest" description="Disordered" evidence="1">
    <location>
        <begin position="467"/>
        <end position="555"/>
    </location>
</feature>
<feature type="compositionally biased region" description="Polar residues" evidence="1">
    <location>
        <begin position="98"/>
        <end position="111"/>
    </location>
</feature>
<feature type="region of interest" description="Disordered" evidence="1">
    <location>
        <begin position="86"/>
        <end position="318"/>
    </location>
</feature>
<evidence type="ECO:0000313" key="4">
    <source>
        <dbReference type="Proteomes" id="UP000015100"/>
    </source>
</evidence>
<dbReference type="STRING" id="1284197.S8C0E8"/>
<keyword evidence="4" id="KW-1185">Reference proteome</keyword>
<organism evidence="3 4">
    <name type="scientific">Dactylellina haptotyla (strain CBS 200.50)</name>
    <name type="common">Nematode-trapping fungus</name>
    <name type="synonym">Monacrosporium haptotylum</name>
    <dbReference type="NCBI Taxonomy" id="1284197"/>
    <lineage>
        <taxon>Eukaryota</taxon>
        <taxon>Fungi</taxon>
        <taxon>Dikarya</taxon>
        <taxon>Ascomycota</taxon>
        <taxon>Pezizomycotina</taxon>
        <taxon>Orbiliomycetes</taxon>
        <taxon>Orbiliales</taxon>
        <taxon>Orbiliaceae</taxon>
        <taxon>Dactylellina</taxon>
    </lineage>
</organism>
<feature type="compositionally biased region" description="Basic and acidic residues" evidence="1">
    <location>
        <begin position="277"/>
        <end position="306"/>
    </location>
</feature>
<protein>
    <recommendedName>
        <fullName evidence="2">Ell binding protein Ebp1 C-terminal domain-containing protein</fullName>
    </recommendedName>
</protein>
<feature type="compositionally biased region" description="Basic and acidic residues" evidence="1">
    <location>
        <begin position="348"/>
        <end position="361"/>
    </location>
</feature>
<comment type="caution">
    <text evidence="3">The sequence shown here is derived from an EMBL/GenBank/DDBJ whole genome shotgun (WGS) entry which is preliminary data.</text>
</comment>
<feature type="region of interest" description="Disordered" evidence="1">
    <location>
        <begin position="331"/>
        <end position="432"/>
    </location>
</feature>
<feature type="domain" description="Ell binding protein Ebp1 C-terminal" evidence="2">
    <location>
        <begin position="594"/>
        <end position="674"/>
    </location>
</feature>
<evidence type="ECO:0000259" key="2">
    <source>
        <dbReference type="Pfam" id="PF21204"/>
    </source>
</evidence>
<dbReference type="HOGENOM" id="CLU_350899_0_0_1"/>
<dbReference type="Pfam" id="PF21204">
    <property type="entry name" value="Ebp1_C"/>
    <property type="match status" value="1"/>
</dbReference>
<feature type="compositionally biased region" description="Basic and acidic residues" evidence="1">
    <location>
        <begin position="467"/>
        <end position="492"/>
    </location>
</feature>